<keyword evidence="1" id="KW-0677">Repeat</keyword>
<dbReference type="SUPFAM" id="SSF52540">
    <property type="entry name" value="P-loop containing nucleoside triphosphate hydrolases"/>
    <property type="match status" value="2"/>
</dbReference>
<dbReference type="InterPro" id="IPR050611">
    <property type="entry name" value="ABCF"/>
</dbReference>
<dbReference type="InterPro" id="IPR027417">
    <property type="entry name" value="P-loop_NTPase"/>
</dbReference>
<gene>
    <name evidence="9" type="ORF">THITH_16225</name>
</gene>
<dbReference type="Gene3D" id="3.40.50.300">
    <property type="entry name" value="P-loop containing nucleotide triphosphate hydrolases"/>
    <property type="match status" value="2"/>
</dbReference>
<dbReference type="InterPro" id="IPR017871">
    <property type="entry name" value="ABC_transporter-like_CS"/>
</dbReference>
<evidence type="ECO:0000256" key="3">
    <source>
        <dbReference type="ARBA" id="ARBA00022840"/>
    </source>
</evidence>
<organism evidence="9 10">
    <name type="scientific">Thioalkalivibrio paradoxus ARh 1</name>
    <dbReference type="NCBI Taxonomy" id="713585"/>
    <lineage>
        <taxon>Bacteria</taxon>
        <taxon>Pseudomonadati</taxon>
        <taxon>Pseudomonadota</taxon>
        <taxon>Gammaproteobacteria</taxon>
        <taxon>Chromatiales</taxon>
        <taxon>Ectothiorhodospiraceae</taxon>
        <taxon>Thioalkalivibrio</taxon>
    </lineage>
</organism>
<evidence type="ECO:0000256" key="4">
    <source>
        <dbReference type="ARBA" id="ARBA00061571"/>
    </source>
</evidence>
<evidence type="ECO:0000256" key="7">
    <source>
        <dbReference type="SAM" id="MobiDB-lite"/>
    </source>
</evidence>
<dbReference type="PROSITE" id="PS50893">
    <property type="entry name" value="ABC_TRANSPORTER_2"/>
    <property type="match status" value="2"/>
</dbReference>
<feature type="compositionally biased region" description="Basic and acidic residues" evidence="7">
    <location>
        <begin position="536"/>
        <end position="549"/>
    </location>
</feature>
<dbReference type="EMBL" id="CP007029">
    <property type="protein sequence ID" value="AHE99580.1"/>
    <property type="molecule type" value="Genomic_DNA"/>
</dbReference>
<keyword evidence="2" id="KW-0547">Nucleotide-binding</keyword>
<accession>W0DRU0</accession>
<evidence type="ECO:0000256" key="2">
    <source>
        <dbReference type="ARBA" id="ARBA00022741"/>
    </source>
</evidence>
<dbReference type="Pfam" id="PF00005">
    <property type="entry name" value="ABC_tran"/>
    <property type="match status" value="2"/>
</dbReference>
<evidence type="ECO:0000256" key="6">
    <source>
        <dbReference type="SAM" id="Coils"/>
    </source>
</evidence>
<dbReference type="Proteomes" id="UP000005289">
    <property type="component" value="Chromosome"/>
</dbReference>
<dbReference type="FunFam" id="3.40.50.300:FF:002053">
    <property type="entry name" value="ABC transporter ATP-binding protein"/>
    <property type="match status" value="1"/>
</dbReference>
<dbReference type="PROSITE" id="PS00211">
    <property type="entry name" value="ABC_TRANSPORTER_1"/>
    <property type="match status" value="2"/>
</dbReference>
<dbReference type="OrthoDB" id="9808609at2"/>
<dbReference type="KEGG" id="tti:THITH_16225"/>
<dbReference type="Pfam" id="PF12848">
    <property type="entry name" value="ABC_tran_Xtn"/>
    <property type="match status" value="1"/>
</dbReference>
<feature type="domain" description="ABC transporter" evidence="8">
    <location>
        <begin position="2"/>
        <end position="243"/>
    </location>
</feature>
<dbReference type="CDD" id="cd03221">
    <property type="entry name" value="ABCF_EF-3"/>
    <property type="match status" value="2"/>
</dbReference>
<evidence type="ECO:0000256" key="5">
    <source>
        <dbReference type="ARBA" id="ARBA00069073"/>
    </source>
</evidence>
<dbReference type="FunFam" id="3.40.50.300:FF:000011">
    <property type="entry name" value="Putative ABC transporter ATP-binding component"/>
    <property type="match status" value="1"/>
</dbReference>
<dbReference type="AlphaFoldDB" id="W0DRU0"/>
<proteinExistence type="inferred from homology"/>
<feature type="coiled-coil region" evidence="6">
    <location>
        <begin position="562"/>
        <end position="617"/>
    </location>
</feature>
<name>W0DRU0_9GAMM</name>
<feature type="domain" description="ABC transporter" evidence="8">
    <location>
        <begin position="310"/>
        <end position="524"/>
    </location>
</feature>
<dbReference type="InterPro" id="IPR003593">
    <property type="entry name" value="AAA+_ATPase"/>
</dbReference>
<keyword evidence="3 9" id="KW-0067">ATP-binding</keyword>
<dbReference type="PANTHER" id="PTHR19211:SF14">
    <property type="entry name" value="ATP-BINDING CASSETTE SUB-FAMILY F MEMBER 1"/>
    <property type="match status" value="1"/>
</dbReference>
<dbReference type="GO" id="GO:0005524">
    <property type="term" value="F:ATP binding"/>
    <property type="evidence" value="ECO:0007669"/>
    <property type="project" value="UniProtKB-KW"/>
</dbReference>
<protein>
    <recommendedName>
        <fullName evidence="5">Probable ATP-binding protein YheS</fullName>
    </recommendedName>
</protein>
<dbReference type="RefSeq" id="WP_006746845.1">
    <property type="nucleotide sequence ID" value="NZ_CP007029.1"/>
</dbReference>
<keyword evidence="6" id="KW-0175">Coiled coil</keyword>
<reference evidence="9 10" key="1">
    <citation type="submission" date="2013-12" db="EMBL/GenBank/DDBJ databases">
        <authorList>
            <consortium name="DOE Joint Genome Institute"/>
            <person name="Muyzer G."/>
            <person name="Huntemann M."/>
            <person name="Han J."/>
            <person name="Chen A."/>
            <person name="Kyrpides N."/>
            <person name="Mavromatis K."/>
            <person name="Markowitz V."/>
            <person name="Palaniappan K."/>
            <person name="Ivanova N."/>
            <person name="Schaumberg A."/>
            <person name="Pati A."/>
            <person name="Liolios K."/>
            <person name="Nordberg H.P."/>
            <person name="Cantor M.N."/>
            <person name="Hua S.X."/>
            <person name="Woyke T."/>
        </authorList>
    </citation>
    <scope>NUCLEOTIDE SEQUENCE [LARGE SCALE GENOMIC DNA]</scope>
    <source>
        <strain evidence="9 10">ARh 1</strain>
    </source>
</reference>
<evidence type="ECO:0000256" key="1">
    <source>
        <dbReference type="ARBA" id="ARBA00022737"/>
    </source>
</evidence>
<evidence type="ECO:0000259" key="8">
    <source>
        <dbReference type="PROSITE" id="PS50893"/>
    </source>
</evidence>
<evidence type="ECO:0000313" key="10">
    <source>
        <dbReference type="Proteomes" id="UP000005289"/>
    </source>
</evidence>
<evidence type="ECO:0000313" key="9">
    <source>
        <dbReference type="EMBL" id="AHE99580.1"/>
    </source>
</evidence>
<keyword evidence="10" id="KW-1185">Reference proteome</keyword>
<dbReference type="PANTHER" id="PTHR19211">
    <property type="entry name" value="ATP-BINDING TRANSPORT PROTEIN-RELATED"/>
    <property type="match status" value="1"/>
</dbReference>
<dbReference type="HOGENOM" id="CLU_000604_36_0_6"/>
<dbReference type="STRING" id="713585.THITH_16225"/>
<dbReference type="InterPro" id="IPR032781">
    <property type="entry name" value="ABC_tran_Xtn"/>
</dbReference>
<sequence length="632" mass="69739">MIRFEDVELRRGGQVLIGGASFGIHPGWRVGLTGANGCGKSSLLAALRGELAPDAGRIAMPRDWVCAHLPQEVEASPRRAVDYVLDGDAALRALQERLERCRDGTEHGRLYAEIDAIDGWSAEARARQLLAGLGFAPGDPDRAVAEFSGGWRMRLGLARTLMTRSDLLLLDEPTNHLDFEAILWLEGWLTRYPGTLIVIAHDRRFLDSVVSHIAHIEHRQVQLYTGNYSAAERRRAEVVAQTEAAARRVAEERAHLERFVARFRAKATKARQAQSRLKRLEKLDEVALLRAARPMHLRIPAPDRLPDPLLRLDHAGVRVDGRVRLRPTTLRLRPDDRIGILGPNGAGKSTLLAVLAGLLPLTEGARVVEPGLVVGHFAQHQREQLDDAASPLLHLQRLGSNRAEQELRNLLGAFGFAGTRADLPVAGLSGGERVRLVLAMLVCQGPSVLLLDEPTNHLDLDMREALAEALEDYAGALVVVSHDRDLLARACDRFWRVRAGQVEEYDGDLDDYARELSQLRSGTATLGIAGSQAGPAERDGGRERRREAARQREALKPLRKAAEREESRCVHLQEELRALEARLGDPGLYEQGSGGDLEELLQRQGRLRAELEAAEAAWLEALAVFEDAQARP</sequence>
<dbReference type="InterPro" id="IPR003439">
    <property type="entry name" value="ABC_transporter-like_ATP-bd"/>
</dbReference>
<dbReference type="SMART" id="SM00382">
    <property type="entry name" value="AAA"/>
    <property type="match status" value="2"/>
</dbReference>
<dbReference type="GO" id="GO:0016887">
    <property type="term" value="F:ATP hydrolysis activity"/>
    <property type="evidence" value="ECO:0007669"/>
    <property type="project" value="InterPro"/>
</dbReference>
<comment type="similarity">
    <text evidence="4">Belongs to the ABC transporter superfamily. ABCF family. YheS subfamily.</text>
</comment>
<feature type="region of interest" description="Disordered" evidence="7">
    <location>
        <begin position="527"/>
        <end position="549"/>
    </location>
</feature>